<dbReference type="PROSITE" id="PS50104">
    <property type="entry name" value="TIR"/>
    <property type="match status" value="1"/>
</dbReference>
<comment type="caution">
    <text evidence="2">The sequence shown here is derived from an EMBL/GenBank/DDBJ whole genome shotgun (WGS) entry which is preliminary data.</text>
</comment>
<proteinExistence type="predicted"/>
<dbReference type="RefSeq" id="WP_111199671.1">
    <property type="nucleotide sequence ID" value="NZ_QKVK01000008.1"/>
</dbReference>
<keyword evidence="3" id="KW-1185">Reference proteome</keyword>
<gene>
    <name evidence="2" type="ORF">DK847_16730</name>
</gene>
<accession>A0A2W2AK36</accession>
<dbReference type="SMART" id="SM00255">
    <property type="entry name" value="TIR"/>
    <property type="match status" value="1"/>
</dbReference>
<dbReference type="EMBL" id="QKVK01000008">
    <property type="protein sequence ID" value="PZF75865.1"/>
    <property type="molecule type" value="Genomic_DNA"/>
</dbReference>
<dbReference type="Gene3D" id="3.40.50.10140">
    <property type="entry name" value="Toll/interleukin-1 receptor homology (TIR) domain"/>
    <property type="match status" value="1"/>
</dbReference>
<evidence type="ECO:0000259" key="1">
    <source>
        <dbReference type="PROSITE" id="PS50104"/>
    </source>
</evidence>
<dbReference type="SUPFAM" id="SSF52200">
    <property type="entry name" value="Toll/Interleukin receptor TIR domain"/>
    <property type="match status" value="1"/>
</dbReference>
<evidence type="ECO:0000313" key="3">
    <source>
        <dbReference type="Proteomes" id="UP000248795"/>
    </source>
</evidence>
<dbReference type="GO" id="GO:0007165">
    <property type="term" value="P:signal transduction"/>
    <property type="evidence" value="ECO:0007669"/>
    <property type="project" value="InterPro"/>
</dbReference>
<name>A0A2W2AK36_9HYPH</name>
<dbReference type="Proteomes" id="UP000248795">
    <property type="component" value="Unassembled WGS sequence"/>
</dbReference>
<dbReference type="Pfam" id="PF13676">
    <property type="entry name" value="TIR_2"/>
    <property type="match status" value="1"/>
</dbReference>
<reference evidence="3" key="1">
    <citation type="submission" date="2018-06" db="EMBL/GenBank/DDBJ databases">
        <title>Aestuariibacter litoralis strain KCTC 52945T.</title>
        <authorList>
            <person name="Li X."/>
            <person name="Salam N."/>
            <person name="Li J.-L."/>
            <person name="Chen Y.-M."/>
            <person name="Yang Z.-W."/>
            <person name="Zhang L.-Y."/>
            <person name="Han M.-X."/>
            <person name="Xiao M."/>
            <person name="Li W.-J."/>
        </authorList>
    </citation>
    <scope>NUCLEOTIDE SEQUENCE [LARGE SCALE GENOMIC DNA]</scope>
    <source>
        <strain evidence="3">KCTC 52945</strain>
    </source>
</reference>
<dbReference type="InterPro" id="IPR000157">
    <property type="entry name" value="TIR_dom"/>
</dbReference>
<sequence>MAEVVFTEKIEDLYGNDKFLDICIGDILHPDEKPADYLVLSSFPNDYTPTPKSLIGRLSTLGINVADLASEKERDWRKRWGCWVAGEVNLRKKPLRIVCFEHGSDTHPKNIVGNVYRTIREFLMEDQDRRARCVRVPLLSTGDQGFDRLEMMSEILRQAYLHLVLVAPIERIQVFLGQGSDDLHRLLLQAGVVIQAYRTERHVTQSGHQFDYFISYRQVDASRKEVLVEFLQSREPAANIYVDVDQLQPGSYWKMSLVNAMAASRKVVCLGTDSYFESSECIDEFHMAMNFSLAKRGFLIPLLCSRDMTFSKLPVSMARVQWVDVGDPPKFEKAL</sequence>
<dbReference type="InterPro" id="IPR035897">
    <property type="entry name" value="Toll_tir_struct_dom_sf"/>
</dbReference>
<evidence type="ECO:0000313" key="2">
    <source>
        <dbReference type="EMBL" id="PZF75865.1"/>
    </source>
</evidence>
<feature type="domain" description="TIR" evidence="1">
    <location>
        <begin position="208"/>
        <end position="335"/>
    </location>
</feature>
<protein>
    <recommendedName>
        <fullName evidence="1">TIR domain-containing protein</fullName>
    </recommendedName>
</protein>
<organism evidence="2 3">
    <name type="scientific">Aestuariivirga litoralis</name>
    <dbReference type="NCBI Taxonomy" id="2650924"/>
    <lineage>
        <taxon>Bacteria</taxon>
        <taxon>Pseudomonadati</taxon>
        <taxon>Pseudomonadota</taxon>
        <taxon>Alphaproteobacteria</taxon>
        <taxon>Hyphomicrobiales</taxon>
        <taxon>Aestuariivirgaceae</taxon>
        <taxon>Aestuariivirga</taxon>
    </lineage>
</organism>
<dbReference type="AlphaFoldDB" id="A0A2W2AK36"/>